<comment type="similarity">
    <text evidence="3">Belongs to the class-II aminoacyl-tRNA synthetase family.</text>
</comment>
<keyword evidence="6" id="KW-0820">tRNA-binding</keyword>
<keyword evidence="11" id="KW-0067">ATP-binding</keyword>
<evidence type="ECO:0000256" key="13">
    <source>
        <dbReference type="ARBA" id="ARBA00022917"/>
    </source>
</evidence>
<evidence type="ECO:0000256" key="11">
    <source>
        <dbReference type="ARBA" id="ARBA00022840"/>
    </source>
</evidence>
<dbReference type="GO" id="GO:0006419">
    <property type="term" value="P:alanyl-tRNA aminoacylation"/>
    <property type="evidence" value="ECO:0007669"/>
    <property type="project" value="InterPro"/>
</dbReference>
<keyword evidence="9" id="KW-0547">Nucleotide-binding</keyword>
<keyword evidence="14" id="KW-0030">Aminoacyl-tRNA synthetase</keyword>
<dbReference type="FunFam" id="3.10.310.40:FF:000001">
    <property type="entry name" value="Alanine--tRNA ligase"/>
    <property type="match status" value="1"/>
</dbReference>
<dbReference type="EMBL" id="JAMRYU010000010">
    <property type="protein sequence ID" value="MDC4240527.1"/>
    <property type="molecule type" value="Genomic_DNA"/>
</dbReference>
<dbReference type="Gene3D" id="2.40.30.130">
    <property type="match status" value="1"/>
</dbReference>
<evidence type="ECO:0000256" key="3">
    <source>
        <dbReference type="ARBA" id="ARBA00008226"/>
    </source>
</evidence>
<dbReference type="GO" id="GO:0000049">
    <property type="term" value="F:tRNA binding"/>
    <property type="evidence" value="ECO:0007669"/>
    <property type="project" value="UniProtKB-KW"/>
</dbReference>
<gene>
    <name evidence="18" type="ORF">NE398_10185</name>
</gene>
<comment type="caution">
    <text evidence="18">The sequence shown here is derived from an EMBL/GenBank/DDBJ whole genome shotgun (WGS) entry which is preliminary data.</text>
</comment>
<evidence type="ECO:0000256" key="9">
    <source>
        <dbReference type="ARBA" id="ARBA00022741"/>
    </source>
</evidence>
<evidence type="ECO:0000256" key="12">
    <source>
        <dbReference type="ARBA" id="ARBA00022884"/>
    </source>
</evidence>
<dbReference type="SMART" id="SM00863">
    <property type="entry name" value="tRNA_SAD"/>
    <property type="match status" value="1"/>
</dbReference>
<evidence type="ECO:0000313" key="19">
    <source>
        <dbReference type="Proteomes" id="UP001141183"/>
    </source>
</evidence>
<dbReference type="SUPFAM" id="SSF50447">
    <property type="entry name" value="Translation proteins"/>
    <property type="match status" value="1"/>
</dbReference>
<comment type="subcellular location">
    <subcellularLocation>
        <location evidence="2">Cytoplasm</location>
    </subcellularLocation>
</comment>
<dbReference type="GO" id="GO:0004813">
    <property type="term" value="F:alanine-tRNA ligase activity"/>
    <property type="evidence" value="ECO:0007669"/>
    <property type="project" value="UniProtKB-EC"/>
</dbReference>
<evidence type="ECO:0000256" key="16">
    <source>
        <dbReference type="SAM" id="Coils"/>
    </source>
</evidence>
<dbReference type="EC" id="6.1.1.7" evidence="4"/>
<dbReference type="PANTHER" id="PTHR43462:SF1">
    <property type="entry name" value="ALANYL-TRNA EDITING PROTEIN AARSD1"/>
    <property type="match status" value="1"/>
</dbReference>
<dbReference type="InterPro" id="IPR012947">
    <property type="entry name" value="tRNA_SAD"/>
</dbReference>
<dbReference type="SUPFAM" id="SSF55186">
    <property type="entry name" value="ThrRS/AlaRS common domain"/>
    <property type="match status" value="1"/>
</dbReference>
<dbReference type="GO" id="GO:0046872">
    <property type="term" value="F:metal ion binding"/>
    <property type="evidence" value="ECO:0007669"/>
    <property type="project" value="UniProtKB-KW"/>
</dbReference>
<evidence type="ECO:0000256" key="4">
    <source>
        <dbReference type="ARBA" id="ARBA00013168"/>
    </source>
</evidence>
<keyword evidence="12" id="KW-0694">RNA-binding</keyword>
<name>A0A9X3XP55_9CLOT</name>
<keyword evidence="7" id="KW-0436">Ligase</keyword>
<dbReference type="InterPro" id="IPR009000">
    <property type="entry name" value="Transl_B-barrel_sf"/>
</dbReference>
<dbReference type="Pfam" id="PF07973">
    <property type="entry name" value="tRNA_SAD"/>
    <property type="match status" value="1"/>
</dbReference>
<evidence type="ECO:0000313" key="18">
    <source>
        <dbReference type="EMBL" id="MDC4240527.1"/>
    </source>
</evidence>
<evidence type="ECO:0000256" key="1">
    <source>
        <dbReference type="ARBA" id="ARBA00001947"/>
    </source>
</evidence>
<evidence type="ECO:0000256" key="10">
    <source>
        <dbReference type="ARBA" id="ARBA00022833"/>
    </source>
</evidence>
<dbReference type="RefSeq" id="WP_272470341.1">
    <property type="nucleotide sequence ID" value="NZ_JAMRYU010000010.1"/>
</dbReference>
<keyword evidence="16" id="KW-0175">Coiled coil</keyword>
<evidence type="ECO:0000256" key="14">
    <source>
        <dbReference type="ARBA" id="ARBA00023146"/>
    </source>
</evidence>
<accession>A0A9X3XP55</accession>
<feature type="coiled-coil region" evidence="16">
    <location>
        <begin position="251"/>
        <end position="285"/>
    </location>
</feature>
<dbReference type="PANTHER" id="PTHR43462">
    <property type="entry name" value="ALANYL-TRNA EDITING PROTEIN"/>
    <property type="match status" value="1"/>
</dbReference>
<evidence type="ECO:0000256" key="5">
    <source>
        <dbReference type="ARBA" id="ARBA00017959"/>
    </source>
</evidence>
<evidence type="ECO:0000256" key="8">
    <source>
        <dbReference type="ARBA" id="ARBA00022723"/>
    </source>
</evidence>
<dbReference type="GO" id="GO:0002161">
    <property type="term" value="F:aminoacyl-tRNA deacylase activity"/>
    <property type="evidence" value="ECO:0007669"/>
    <property type="project" value="UniProtKB-ARBA"/>
</dbReference>
<dbReference type="InterPro" id="IPR003156">
    <property type="entry name" value="DHHA1_dom"/>
</dbReference>
<evidence type="ECO:0000259" key="17">
    <source>
        <dbReference type="PROSITE" id="PS50860"/>
    </source>
</evidence>
<protein>
    <recommendedName>
        <fullName evidence="5">Alanine--tRNA ligase</fullName>
        <ecNumber evidence="4">6.1.1.7</ecNumber>
    </recommendedName>
    <alternativeName>
        <fullName evidence="15">Alanyl-tRNA synthetase</fullName>
    </alternativeName>
</protein>
<comment type="cofactor">
    <cofactor evidence="1">
        <name>Zn(2+)</name>
        <dbReference type="ChEBI" id="CHEBI:29105"/>
    </cofactor>
</comment>
<keyword evidence="10" id="KW-0862">Zinc</keyword>
<sequence>MEKLYYIDQYLKEFEAKIIYVKKIDDKFHIALDKTAFFPGGGGQCCDIGELNGINVLDVYEENREIYHVVSQDISDSTIVKGKIDWDRREDGMHQHLAQHVLSGCFFKLFNCNTVSIHLGKDISTVDIIGNLTEEKIRKAEKMANDIIRENISVESFVPTEKELENMNLRRDLPNTEEEIRVVKIGDLDINACCGVHPKRTLDLKLIKIKKYEKNKNNTRIEFLSGERAVKDSLYKDKMLKDICNYLSSNEEEALNSIKNLKSNIDALSNEKRKLEEELINYEIENILSNSSKENDLTIITKIFNERSIDYIRKLANKIGDRSNIICLFATINNNNNKTNILFSCSKDLEQVNMGKLLKESIKEINGKGGGSKILAQGSGENIEIEKYLNNIKNKIKEN</sequence>
<dbReference type="InterPro" id="IPR018163">
    <property type="entry name" value="Thr/Ala-tRNA-synth_IIc_edit"/>
</dbReference>
<organism evidence="18 19">
    <name type="scientific">Clostridium tertium</name>
    <dbReference type="NCBI Taxonomy" id="1559"/>
    <lineage>
        <taxon>Bacteria</taxon>
        <taxon>Bacillati</taxon>
        <taxon>Bacillota</taxon>
        <taxon>Clostridia</taxon>
        <taxon>Eubacteriales</taxon>
        <taxon>Clostridiaceae</taxon>
        <taxon>Clostridium</taxon>
    </lineage>
</organism>
<dbReference type="Proteomes" id="UP001141183">
    <property type="component" value="Unassembled WGS sequence"/>
</dbReference>
<dbReference type="Pfam" id="PF02272">
    <property type="entry name" value="DHHA1"/>
    <property type="match status" value="1"/>
</dbReference>
<dbReference type="GO" id="GO:0005737">
    <property type="term" value="C:cytoplasm"/>
    <property type="evidence" value="ECO:0007669"/>
    <property type="project" value="UniProtKB-SubCell"/>
</dbReference>
<reference evidence="18" key="1">
    <citation type="submission" date="2022-05" db="EMBL/GenBank/DDBJ databases">
        <title>Draft genome sequence of Clostridium tertium strain CP3 isolated from Peru.</title>
        <authorList>
            <person name="Hurtado R."/>
            <person name="Lima L."/>
            <person name="Sousa T."/>
            <person name="Jaiswal A.K."/>
            <person name="Tiwari S."/>
            <person name="Maturrano L."/>
            <person name="Brenig B."/>
            <person name="Azevedo V."/>
        </authorList>
    </citation>
    <scope>NUCLEOTIDE SEQUENCE</scope>
    <source>
        <strain evidence="18">CP3</strain>
    </source>
</reference>
<dbReference type="PROSITE" id="PS50860">
    <property type="entry name" value="AA_TRNA_LIGASE_II_ALA"/>
    <property type="match status" value="1"/>
</dbReference>
<dbReference type="Gene3D" id="3.10.310.40">
    <property type="match status" value="1"/>
</dbReference>
<proteinExistence type="inferred from homology"/>
<feature type="domain" description="Alanyl-transfer RNA synthetases family profile" evidence="17">
    <location>
        <begin position="1"/>
        <end position="231"/>
    </location>
</feature>
<dbReference type="InterPro" id="IPR018165">
    <property type="entry name" value="Ala-tRNA-synth_IIc_core"/>
</dbReference>
<dbReference type="Gene3D" id="3.30.980.10">
    <property type="entry name" value="Threonyl-trna Synthetase, Chain A, domain 2"/>
    <property type="match status" value="1"/>
</dbReference>
<keyword evidence="13" id="KW-0648">Protein biosynthesis</keyword>
<keyword evidence="19" id="KW-1185">Reference proteome</keyword>
<evidence type="ECO:0000256" key="7">
    <source>
        <dbReference type="ARBA" id="ARBA00022598"/>
    </source>
</evidence>
<evidence type="ECO:0000256" key="2">
    <source>
        <dbReference type="ARBA" id="ARBA00004496"/>
    </source>
</evidence>
<dbReference type="InterPro" id="IPR051335">
    <property type="entry name" value="Alanyl-tRNA_Editing_Enzymes"/>
</dbReference>
<evidence type="ECO:0000256" key="6">
    <source>
        <dbReference type="ARBA" id="ARBA00022555"/>
    </source>
</evidence>
<dbReference type="AlphaFoldDB" id="A0A9X3XP55"/>
<dbReference type="GO" id="GO:0005524">
    <property type="term" value="F:ATP binding"/>
    <property type="evidence" value="ECO:0007669"/>
    <property type="project" value="UniProtKB-KW"/>
</dbReference>
<keyword evidence="8" id="KW-0479">Metal-binding</keyword>
<evidence type="ECO:0000256" key="15">
    <source>
        <dbReference type="ARBA" id="ARBA00032577"/>
    </source>
</evidence>